<reference evidence="1" key="1">
    <citation type="submission" date="2024-07" db="EMBL/GenBank/DDBJ databases">
        <authorList>
            <person name="fu j."/>
        </authorList>
    </citation>
    <scope>NUCLEOTIDE SEQUENCE</scope>
    <source>
        <strain evidence="1">P10A9</strain>
    </source>
</reference>
<gene>
    <name evidence="1" type="ORF">AB5L97_02490</name>
</gene>
<evidence type="ECO:0000313" key="1">
    <source>
        <dbReference type="EMBL" id="XDP45907.1"/>
    </source>
</evidence>
<dbReference type="Gene3D" id="1.10.10.60">
    <property type="entry name" value="Homeodomain-like"/>
    <property type="match status" value="1"/>
</dbReference>
<name>A0AB39L442_9MICC</name>
<accession>A0AB39L442</accession>
<protein>
    <recommendedName>
        <fullName evidence="2">HTH araC/xylS-type domain-containing protein</fullName>
    </recommendedName>
</protein>
<evidence type="ECO:0008006" key="2">
    <source>
        <dbReference type="Google" id="ProtNLM"/>
    </source>
</evidence>
<organism evidence="1">
    <name type="scientific">Sinomonas puerhi</name>
    <dbReference type="NCBI Taxonomy" id="3238584"/>
    <lineage>
        <taxon>Bacteria</taxon>
        <taxon>Bacillati</taxon>
        <taxon>Actinomycetota</taxon>
        <taxon>Actinomycetes</taxon>
        <taxon>Micrococcales</taxon>
        <taxon>Micrococcaceae</taxon>
        <taxon>Sinomonas</taxon>
    </lineage>
</organism>
<dbReference type="AlphaFoldDB" id="A0AB39L442"/>
<proteinExistence type="predicted"/>
<dbReference type="KEGG" id="spue:AB5L97_02490"/>
<dbReference type="EMBL" id="CP163302">
    <property type="protein sequence ID" value="XDP45907.1"/>
    <property type="molecule type" value="Genomic_DNA"/>
</dbReference>
<dbReference type="RefSeq" id="WP_369046320.1">
    <property type="nucleotide sequence ID" value="NZ_CP163302.1"/>
</dbReference>
<sequence length="101" mass="10817">MCHPAWGPVHAPVPYPCDLARVRRVRDLIDRNAARSGGNCACHLDTAALARAAGVPAAQLAGEFALAYGMSPEEYAALRRDEPVCRPVRNREAALSAPRIA</sequence>